<dbReference type="RefSeq" id="XP_064669694.1">
    <property type="nucleotide sequence ID" value="XM_064815228.1"/>
</dbReference>
<dbReference type="PANTHER" id="PTHR12905">
    <property type="entry name" value="METALLOPHOSPHOESTERASE"/>
    <property type="match status" value="1"/>
</dbReference>
<evidence type="ECO:0000313" key="2">
    <source>
        <dbReference type="EMBL" id="KAK4112124.1"/>
    </source>
</evidence>
<dbReference type="CDD" id="cd07379">
    <property type="entry name" value="MPP_239FB"/>
    <property type="match status" value="1"/>
</dbReference>
<evidence type="ECO:0000313" key="3">
    <source>
        <dbReference type="Proteomes" id="UP001302812"/>
    </source>
</evidence>
<accession>A0AAN6TCZ4</accession>
<dbReference type="Pfam" id="PF00149">
    <property type="entry name" value="Metallophos"/>
    <property type="match status" value="1"/>
</dbReference>
<sequence>MIRTALNNLLIRLHLRRDPSQIWEPPTLLDHLLSSPLQYLFSRIYHALLVLRGRPFHPPRNKPTIRVVCLSDTHNLTLPSEAVPSGDLLIHCGDLTVDGTVAEIQRQVDWLRALGGEKGFRHRVVIGGNHDVWFDEAVRGKGQGMEREVNLAGVEYLRDRMVRLEFSGGRWLNVYGWGALPWCGEGFALQYERDRHPWEGRIPDETDILVTHTPPRHHRDLGLGCDGLLEEVWRVKPKLHVFGHVHAGWGKEAVYYDECQRAYESLMAKPTRGFLRDLIPGARWIEAFNILRYGLSSILWKWIMLGPGTNNGGLMVNAALTYRNTGRLGNPVTVVDL</sequence>
<protein>
    <submittedName>
        <fullName evidence="2">Metallo-dependent phosphatase</fullName>
    </submittedName>
</protein>
<reference evidence="2" key="1">
    <citation type="journal article" date="2023" name="Mol. Phylogenet. Evol.">
        <title>Genome-scale phylogeny and comparative genomics of the fungal order Sordariales.</title>
        <authorList>
            <person name="Hensen N."/>
            <person name="Bonometti L."/>
            <person name="Westerberg I."/>
            <person name="Brannstrom I.O."/>
            <person name="Guillou S."/>
            <person name="Cros-Aarteil S."/>
            <person name="Calhoun S."/>
            <person name="Haridas S."/>
            <person name="Kuo A."/>
            <person name="Mondo S."/>
            <person name="Pangilinan J."/>
            <person name="Riley R."/>
            <person name="LaButti K."/>
            <person name="Andreopoulos B."/>
            <person name="Lipzen A."/>
            <person name="Chen C."/>
            <person name="Yan M."/>
            <person name="Daum C."/>
            <person name="Ng V."/>
            <person name="Clum A."/>
            <person name="Steindorff A."/>
            <person name="Ohm R.A."/>
            <person name="Martin F."/>
            <person name="Silar P."/>
            <person name="Natvig D.O."/>
            <person name="Lalanne C."/>
            <person name="Gautier V."/>
            <person name="Ament-Velasquez S.L."/>
            <person name="Kruys A."/>
            <person name="Hutchinson M.I."/>
            <person name="Powell A.J."/>
            <person name="Barry K."/>
            <person name="Miller A.N."/>
            <person name="Grigoriev I.V."/>
            <person name="Debuchy R."/>
            <person name="Gladieux P."/>
            <person name="Hiltunen Thoren M."/>
            <person name="Johannesson H."/>
        </authorList>
    </citation>
    <scope>NUCLEOTIDE SEQUENCE</scope>
    <source>
        <strain evidence="2">CBS 508.74</strain>
    </source>
</reference>
<organism evidence="2 3">
    <name type="scientific">Canariomyces notabilis</name>
    <dbReference type="NCBI Taxonomy" id="2074819"/>
    <lineage>
        <taxon>Eukaryota</taxon>
        <taxon>Fungi</taxon>
        <taxon>Dikarya</taxon>
        <taxon>Ascomycota</taxon>
        <taxon>Pezizomycotina</taxon>
        <taxon>Sordariomycetes</taxon>
        <taxon>Sordariomycetidae</taxon>
        <taxon>Sordariales</taxon>
        <taxon>Chaetomiaceae</taxon>
        <taxon>Canariomyces</taxon>
    </lineage>
</organism>
<keyword evidence="3" id="KW-1185">Reference proteome</keyword>
<dbReference type="Proteomes" id="UP001302812">
    <property type="component" value="Unassembled WGS sequence"/>
</dbReference>
<dbReference type="AlphaFoldDB" id="A0AAN6TCZ4"/>
<dbReference type="GeneID" id="89939353"/>
<dbReference type="PANTHER" id="PTHR12905:SF18">
    <property type="entry name" value="ESTER HYDROLASE, PUTATIVE (AFU_ORTHOLOGUE AFUA_4G03130)-RELATED"/>
    <property type="match status" value="1"/>
</dbReference>
<comment type="caution">
    <text evidence="2">The sequence shown here is derived from an EMBL/GenBank/DDBJ whole genome shotgun (WGS) entry which is preliminary data.</text>
</comment>
<dbReference type="Gene3D" id="3.60.21.10">
    <property type="match status" value="1"/>
</dbReference>
<reference evidence="2" key="2">
    <citation type="submission" date="2023-05" db="EMBL/GenBank/DDBJ databases">
        <authorList>
            <consortium name="Lawrence Berkeley National Laboratory"/>
            <person name="Steindorff A."/>
            <person name="Hensen N."/>
            <person name="Bonometti L."/>
            <person name="Westerberg I."/>
            <person name="Brannstrom I.O."/>
            <person name="Guillou S."/>
            <person name="Cros-Aarteil S."/>
            <person name="Calhoun S."/>
            <person name="Haridas S."/>
            <person name="Kuo A."/>
            <person name="Mondo S."/>
            <person name="Pangilinan J."/>
            <person name="Riley R."/>
            <person name="Labutti K."/>
            <person name="Andreopoulos B."/>
            <person name="Lipzen A."/>
            <person name="Chen C."/>
            <person name="Yanf M."/>
            <person name="Daum C."/>
            <person name="Ng V."/>
            <person name="Clum A."/>
            <person name="Ohm R."/>
            <person name="Martin F."/>
            <person name="Silar P."/>
            <person name="Natvig D."/>
            <person name="Lalanne C."/>
            <person name="Gautier V."/>
            <person name="Ament-Velasquez S.L."/>
            <person name="Kruys A."/>
            <person name="Hutchinson M.I."/>
            <person name="Powell A.J."/>
            <person name="Barry K."/>
            <person name="Miller A.N."/>
            <person name="Grigoriev I.V."/>
            <person name="Debuchy R."/>
            <person name="Gladieux P."/>
            <person name="Thoren M.H."/>
            <person name="Johannesson H."/>
        </authorList>
    </citation>
    <scope>NUCLEOTIDE SEQUENCE</scope>
    <source>
        <strain evidence="2">CBS 508.74</strain>
    </source>
</reference>
<proteinExistence type="predicted"/>
<dbReference type="InterPro" id="IPR051693">
    <property type="entry name" value="UPF0046_metallophosphoest"/>
</dbReference>
<dbReference type="EMBL" id="MU853343">
    <property type="protein sequence ID" value="KAK4112124.1"/>
    <property type="molecule type" value="Genomic_DNA"/>
</dbReference>
<dbReference type="InterPro" id="IPR029052">
    <property type="entry name" value="Metallo-depent_PP-like"/>
</dbReference>
<dbReference type="SUPFAM" id="SSF56300">
    <property type="entry name" value="Metallo-dependent phosphatases"/>
    <property type="match status" value="1"/>
</dbReference>
<dbReference type="InterPro" id="IPR004843">
    <property type="entry name" value="Calcineurin-like_PHP"/>
</dbReference>
<gene>
    <name evidence="2" type="ORF">N656DRAFT_779619</name>
</gene>
<evidence type="ECO:0000259" key="1">
    <source>
        <dbReference type="Pfam" id="PF00149"/>
    </source>
</evidence>
<dbReference type="GO" id="GO:0016787">
    <property type="term" value="F:hydrolase activity"/>
    <property type="evidence" value="ECO:0007669"/>
    <property type="project" value="InterPro"/>
</dbReference>
<feature type="domain" description="Calcineurin-like phosphoesterase" evidence="1">
    <location>
        <begin position="66"/>
        <end position="247"/>
    </location>
</feature>
<name>A0AAN6TCZ4_9PEZI</name>